<evidence type="ECO:0000256" key="1">
    <source>
        <dbReference type="SAM" id="MobiDB-lite"/>
    </source>
</evidence>
<evidence type="ECO:0000313" key="2">
    <source>
        <dbReference type="EMBL" id="OAF57719.1"/>
    </source>
</evidence>
<protein>
    <submittedName>
        <fullName evidence="2">Uncharacterized protein</fullName>
    </submittedName>
</protein>
<proteinExistence type="predicted"/>
<gene>
    <name evidence="2" type="ORF">VC83_05634</name>
</gene>
<dbReference type="GeneID" id="36288699"/>
<dbReference type="Proteomes" id="UP000077154">
    <property type="component" value="Unassembled WGS sequence"/>
</dbReference>
<sequence length="106" mass="11859">MSIQLKSPNRDPSKVPSPLKSLRKLNPLGKTTLTLTRVRAIPQYRTHRAHLPYQALCFVECSHDDSATPHDHPTVVLTATTVAAALRVSQRRGDPIRIAFRESVRP</sequence>
<dbReference type="EMBL" id="KV441399">
    <property type="protein sequence ID" value="OAF57719.1"/>
    <property type="molecule type" value="Genomic_DNA"/>
</dbReference>
<accession>A0A177A6D3</accession>
<dbReference type="RefSeq" id="XP_024323006.1">
    <property type="nucleotide sequence ID" value="XM_024469252.1"/>
</dbReference>
<organism evidence="2">
    <name type="scientific">Pseudogymnoascus destructans</name>
    <dbReference type="NCBI Taxonomy" id="655981"/>
    <lineage>
        <taxon>Eukaryota</taxon>
        <taxon>Fungi</taxon>
        <taxon>Dikarya</taxon>
        <taxon>Ascomycota</taxon>
        <taxon>Pezizomycotina</taxon>
        <taxon>Leotiomycetes</taxon>
        <taxon>Thelebolales</taxon>
        <taxon>Thelebolaceae</taxon>
        <taxon>Pseudogymnoascus</taxon>
    </lineage>
</organism>
<reference evidence="2" key="1">
    <citation type="submission" date="2016-03" db="EMBL/GenBank/DDBJ databases">
        <title>Updated assembly of Pseudogymnoascus destructans, the fungus causing white-nose syndrome of bats.</title>
        <authorList>
            <person name="Palmer J.M."/>
            <person name="Drees K.P."/>
            <person name="Foster J.T."/>
            <person name="Lindner D.L."/>
        </authorList>
    </citation>
    <scope>NUCLEOTIDE SEQUENCE [LARGE SCALE GENOMIC DNA]</scope>
    <source>
        <strain evidence="2">20631-21</strain>
    </source>
</reference>
<feature type="region of interest" description="Disordered" evidence="1">
    <location>
        <begin position="1"/>
        <end position="23"/>
    </location>
</feature>
<name>A0A177A6D3_9PEZI</name>
<dbReference type="AlphaFoldDB" id="A0A177A6D3"/>